<dbReference type="AlphaFoldDB" id="A0A1N7HV05"/>
<proteinExistence type="predicted"/>
<gene>
    <name evidence="1" type="ORF">EG359_05020</name>
    <name evidence="2" type="ORF">SAMN05421768_101358</name>
</gene>
<keyword evidence="4" id="KW-1185">Reference proteome</keyword>
<evidence type="ECO:0000313" key="1">
    <source>
        <dbReference type="EMBL" id="AZA99004.1"/>
    </source>
</evidence>
<dbReference type="RefSeq" id="WP_076351387.1">
    <property type="nucleotide sequence ID" value="NZ_CP033926.1"/>
</dbReference>
<protein>
    <submittedName>
        <fullName evidence="2">Uncharacterized protein</fullName>
    </submittedName>
</protein>
<name>A0A1N7HV05_9FLAO</name>
<reference evidence="1 4" key="2">
    <citation type="submission" date="2018-11" db="EMBL/GenBank/DDBJ databases">
        <title>Proposal to divide the Flavobacteriaceae and reorganize its genera based on Amino Acid Identity values calculated from whole genome sequences.</title>
        <authorList>
            <person name="Nicholson A.C."/>
            <person name="Gulvik C.A."/>
            <person name="Whitney A.M."/>
            <person name="Humrighouse B.W."/>
            <person name="Bell M."/>
            <person name="Holmes B."/>
            <person name="Steigerwalt A.G."/>
            <person name="Villarma A."/>
            <person name="Sheth M."/>
            <person name="Batra D."/>
            <person name="Pryor J."/>
            <person name="Bernardet J.-F."/>
            <person name="Hugo C."/>
            <person name="Kampfer P."/>
            <person name="Newman J."/>
            <person name="McQuiston J.R."/>
        </authorList>
    </citation>
    <scope>NUCLEOTIDE SEQUENCE [LARGE SCALE GENOMIC DNA]</scope>
    <source>
        <strain evidence="1 4">DSM 16927</strain>
    </source>
</reference>
<evidence type="ECO:0000313" key="2">
    <source>
        <dbReference type="EMBL" id="SIS28694.1"/>
    </source>
</evidence>
<evidence type="ECO:0000313" key="3">
    <source>
        <dbReference type="Proteomes" id="UP000186106"/>
    </source>
</evidence>
<accession>A0A1N7HV05</accession>
<organism evidence="2 3">
    <name type="scientific">Chryseobacterium joostei</name>
    <dbReference type="NCBI Taxonomy" id="112234"/>
    <lineage>
        <taxon>Bacteria</taxon>
        <taxon>Pseudomonadati</taxon>
        <taxon>Bacteroidota</taxon>
        <taxon>Flavobacteriia</taxon>
        <taxon>Flavobacteriales</taxon>
        <taxon>Weeksellaceae</taxon>
        <taxon>Chryseobacterium group</taxon>
        <taxon>Chryseobacterium</taxon>
    </lineage>
</organism>
<dbReference type="STRING" id="112234.SAMN05421768_101358"/>
<dbReference type="EMBL" id="CP033926">
    <property type="protein sequence ID" value="AZA99004.1"/>
    <property type="molecule type" value="Genomic_DNA"/>
</dbReference>
<evidence type="ECO:0000313" key="4">
    <source>
        <dbReference type="Proteomes" id="UP000279541"/>
    </source>
</evidence>
<sequence length="148" mass="17689">MKLKFPILIFVTLFLQQCKDKITDEFLTSKNEKSKIINSNRFVLPEEIRGKKYDDFMDSLYSKNGVIRKHLPIESETFIMGDNDSWLAGIRDGLSEIHTSEEIEKKDIIIKEVTWEISENQFFTVWYERKNRQWIPIQDFVWDKGSEF</sequence>
<dbReference type="Proteomes" id="UP000186106">
    <property type="component" value="Unassembled WGS sequence"/>
</dbReference>
<dbReference type="KEGG" id="cjt:EG359_05020"/>
<dbReference type="Proteomes" id="UP000279541">
    <property type="component" value="Chromosome"/>
</dbReference>
<reference evidence="2 3" key="1">
    <citation type="submission" date="2017-01" db="EMBL/GenBank/DDBJ databases">
        <authorList>
            <person name="Mah S.A."/>
            <person name="Swanson W.J."/>
            <person name="Moy G.W."/>
            <person name="Vacquier V.D."/>
        </authorList>
    </citation>
    <scope>NUCLEOTIDE SEQUENCE [LARGE SCALE GENOMIC DNA]</scope>
    <source>
        <strain evidence="2 3">DSM 16927</strain>
    </source>
</reference>
<dbReference type="OrthoDB" id="1453808at2"/>
<dbReference type="EMBL" id="FTNZ01000001">
    <property type="protein sequence ID" value="SIS28694.1"/>
    <property type="molecule type" value="Genomic_DNA"/>
</dbReference>